<evidence type="ECO:0000256" key="6">
    <source>
        <dbReference type="ARBA" id="ARBA00023242"/>
    </source>
</evidence>
<keyword evidence="4 7" id="KW-0863">Zinc-finger</keyword>
<dbReference type="SUPFAM" id="SSF57667">
    <property type="entry name" value="beta-beta-alpha zinc fingers"/>
    <property type="match status" value="1"/>
</dbReference>
<dbReference type="GO" id="GO:0005634">
    <property type="term" value="C:nucleus"/>
    <property type="evidence" value="ECO:0007669"/>
    <property type="project" value="UniProtKB-SubCell"/>
</dbReference>
<organism evidence="10 11">
    <name type="scientific">Gouania willdenowi</name>
    <name type="common">Blunt-snouted clingfish</name>
    <name type="synonym">Lepadogaster willdenowi</name>
    <dbReference type="NCBI Taxonomy" id="441366"/>
    <lineage>
        <taxon>Eukaryota</taxon>
        <taxon>Metazoa</taxon>
        <taxon>Chordata</taxon>
        <taxon>Craniata</taxon>
        <taxon>Vertebrata</taxon>
        <taxon>Euteleostomi</taxon>
        <taxon>Actinopterygii</taxon>
        <taxon>Neopterygii</taxon>
        <taxon>Teleostei</taxon>
        <taxon>Neoteleostei</taxon>
        <taxon>Acanthomorphata</taxon>
        <taxon>Ovalentaria</taxon>
        <taxon>Blenniimorphae</taxon>
        <taxon>Blenniiformes</taxon>
        <taxon>Gobiesocoidei</taxon>
        <taxon>Gobiesocidae</taxon>
        <taxon>Gobiesocinae</taxon>
        <taxon>Gouania</taxon>
    </lineage>
</organism>
<evidence type="ECO:0000256" key="7">
    <source>
        <dbReference type="PROSITE-ProRule" id="PRU00042"/>
    </source>
</evidence>
<evidence type="ECO:0000313" key="11">
    <source>
        <dbReference type="Proteomes" id="UP000694680"/>
    </source>
</evidence>
<dbReference type="GO" id="GO:0000978">
    <property type="term" value="F:RNA polymerase II cis-regulatory region sequence-specific DNA binding"/>
    <property type="evidence" value="ECO:0007669"/>
    <property type="project" value="TreeGrafter"/>
</dbReference>
<dbReference type="InterPro" id="IPR051643">
    <property type="entry name" value="Transcr_Reg_ZincFinger"/>
</dbReference>
<dbReference type="PROSITE" id="PS00028">
    <property type="entry name" value="ZINC_FINGER_C2H2_1"/>
    <property type="match status" value="4"/>
</dbReference>
<evidence type="ECO:0000256" key="3">
    <source>
        <dbReference type="ARBA" id="ARBA00022737"/>
    </source>
</evidence>
<evidence type="ECO:0000313" key="10">
    <source>
        <dbReference type="Ensembl" id="ENSGWIP00000017344.1"/>
    </source>
</evidence>
<reference evidence="10" key="2">
    <citation type="submission" date="2025-08" db="UniProtKB">
        <authorList>
            <consortium name="Ensembl"/>
        </authorList>
    </citation>
    <scope>IDENTIFICATION</scope>
</reference>
<reference evidence="10" key="3">
    <citation type="submission" date="2025-09" db="UniProtKB">
        <authorList>
            <consortium name="Ensembl"/>
        </authorList>
    </citation>
    <scope>IDENTIFICATION</scope>
</reference>
<dbReference type="Ensembl" id="ENSGWIT00000019140.1">
    <property type="protein sequence ID" value="ENSGWIP00000017344.1"/>
    <property type="gene ID" value="ENSGWIG00000009651.1"/>
</dbReference>
<keyword evidence="2" id="KW-0479">Metal-binding</keyword>
<keyword evidence="11" id="KW-1185">Reference proteome</keyword>
<dbReference type="InterPro" id="IPR036236">
    <property type="entry name" value="Znf_C2H2_sf"/>
</dbReference>
<accession>A0A8C5E7U1</accession>
<dbReference type="PANTHER" id="PTHR24396">
    <property type="entry name" value="ZINC FINGER PROTEIN"/>
    <property type="match status" value="1"/>
</dbReference>
<feature type="domain" description="C2H2-type" evidence="9">
    <location>
        <begin position="45"/>
        <end position="72"/>
    </location>
</feature>
<evidence type="ECO:0000256" key="8">
    <source>
        <dbReference type="SAM" id="MobiDB-lite"/>
    </source>
</evidence>
<dbReference type="AlphaFoldDB" id="A0A8C5E7U1"/>
<dbReference type="PROSITE" id="PS50157">
    <property type="entry name" value="ZINC_FINGER_C2H2_2"/>
    <property type="match status" value="4"/>
</dbReference>
<dbReference type="Gene3D" id="3.30.160.60">
    <property type="entry name" value="Classic Zinc Finger"/>
    <property type="match status" value="2"/>
</dbReference>
<dbReference type="Pfam" id="PF00096">
    <property type="entry name" value="zf-C2H2"/>
    <property type="match status" value="1"/>
</dbReference>
<evidence type="ECO:0000256" key="2">
    <source>
        <dbReference type="ARBA" id="ARBA00022723"/>
    </source>
</evidence>
<feature type="region of interest" description="Disordered" evidence="8">
    <location>
        <begin position="312"/>
        <end position="355"/>
    </location>
</feature>
<evidence type="ECO:0000259" key="9">
    <source>
        <dbReference type="PROSITE" id="PS50157"/>
    </source>
</evidence>
<comment type="subcellular location">
    <subcellularLocation>
        <location evidence="1">Nucleus</location>
    </subcellularLocation>
</comment>
<sequence length="730" mass="82800">MNSETEKRPAYYSCSKCELEFKKALHLNRHMKCHAEPSKISHDSFVCRECGESFQQSNALIEHMSTHREQNPRLKEETISTKDEKEMEKNAIFYCPQCSFGADSPNSFVQHAKTHEKDKKKYSCDKCSFKALSEKDLRRHEIMQHTVITNINQIPYDRSDSFSCNICTYKTYNKTVFTNHLLRRHQQTFKDYNCDLLGNKNAQPTGKGSDDGKFTSKILINNQIASKTTCLPNETSGISDLFKNSKMKRSPKSQLTESKLDKSINVLLSRQRLGKKAAELMECNNSKLSDLHSKADEDGCNELPDITIVKTKDSLNHRSPNGPRFNAETSGNKKSSSKRKMSTPYHNTSDQESSFNFLEPLQSSEMVDQEEEDELENDIFQFDDTDSNSTAFDNNIRKEKQNIIYTYSRRMPMREALQASKRLFKKMKSGDQTDNDSEIKEECIETEVFQDTFEPHQIPLGESFSDDFSEFDSEHNCPYCPAIFESGVGLSNHVRGHLYRVGLAYNARHVVPPEQVACQDRRTSRGRWSPSGRLACKSDSETVRTSIHSCPLCGDSFDNRTGQSNHIRGHLKKIGRNFASKSKPPLVLLRELMRDKREFQRAMQIIGKRRNHYHYGTSPKRPAVDRLTPPPTDILQSGSFPSLCTDAKPPMPSFSVGELESKELEAKSDIKDSLAGTTALIGILKKRKCQEDARLKTSPPIARNTQSLVPPNTEDSASRVASSLPNSISG</sequence>
<keyword evidence="6" id="KW-0539">Nucleus</keyword>
<keyword evidence="3" id="KW-0677">Repeat</keyword>
<evidence type="ECO:0000256" key="5">
    <source>
        <dbReference type="ARBA" id="ARBA00022833"/>
    </source>
</evidence>
<feature type="region of interest" description="Disordered" evidence="8">
    <location>
        <begin position="613"/>
        <end position="642"/>
    </location>
</feature>
<keyword evidence="5" id="KW-0862">Zinc</keyword>
<feature type="domain" description="C2H2-type" evidence="9">
    <location>
        <begin position="93"/>
        <end position="120"/>
    </location>
</feature>
<protein>
    <recommendedName>
        <fullName evidence="9">C2H2-type domain-containing protein</fullName>
    </recommendedName>
</protein>
<reference evidence="10" key="1">
    <citation type="submission" date="2020-06" db="EMBL/GenBank/DDBJ databases">
        <authorList>
            <consortium name="Wellcome Sanger Institute Data Sharing"/>
        </authorList>
    </citation>
    <scope>NUCLEOTIDE SEQUENCE [LARGE SCALE GENOMIC DNA]</scope>
</reference>
<dbReference type="InterPro" id="IPR013087">
    <property type="entry name" value="Znf_C2H2_type"/>
</dbReference>
<evidence type="ECO:0000256" key="1">
    <source>
        <dbReference type="ARBA" id="ARBA00004123"/>
    </source>
</evidence>
<dbReference type="GO" id="GO:0008270">
    <property type="term" value="F:zinc ion binding"/>
    <property type="evidence" value="ECO:0007669"/>
    <property type="project" value="UniProtKB-KW"/>
</dbReference>
<proteinExistence type="predicted"/>
<dbReference type="FunFam" id="3.30.160.60:FF:000100">
    <property type="entry name" value="Zinc finger 45-like"/>
    <property type="match status" value="1"/>
</dbReference>
<dbReference type="Proteomes" id="UP000694680">
    <property type="component" value="Chromosome 17"/>
</dbReference>
<feature type="compositionally biased region" description="Polar residues" evidence="8">
    <location>
        <begin position="344"/>
        <end position="355"/>
    </location>
</feature>
<dbReference type="PANTHER" id="PTHR24396:SF25">
    <property type="entry name" value="ZINC FINGER PROTEIN 644"/>
    <property type="match status" value="1"/>
</dbReference>
<feature type="domain" description="C2H2-type" evidence="9">
    <location>
        <begin position="12"/>
        <end position="39"/>
    </location>
</feature>
<name>A0A8C5E7U1_GOUWI</name>
<feature type="compositionally biased region" description="Polar residues" evidence="8">
    <location>
        <begin position="703"/>
        <end position="730"/>
    </location>
</feature>
<dbReference type="SMART" id="SM00355">
    <property type="entry name" value="ZnF_C2H2"/>
    <property type="match status" value="7"/>
</dbReference>
<evidence type="ECO:0000256" key="4">
    <source>
        <dbReference type="ARBA" id="ARBA00022771"/>
    </source>
</evidence>
<feature type="region of interest" description="Disordered" evidence="8">
    <location>
        <begin position="689"/>
        <end position="730"/>
    </location>
</feature>
<dbReference type="GO" id="GO:0000981">
    <property type="term" value="F:DNA-binding transcription factor activity, RNA polymerase II-specific"/>
    <property type="evidence" value="ECO:0007669"/>
    <property type="project" value="TreeGrafter"/>
</dbReference>
<feature type="domain" description="C2H2-type" evidence="9">
    <location>
        <begin position="548"/>
        <end position="570"/>
    </location>
</feature>